<keyword evidence="5 6" id="KW-0482">Metalloprotease</keyword>
<evidence type="ECO:0000259" key="7">
    <source>
        <dbReference type="Pfam" id="PF01432"/>
    </source>
</evidence>
<comment type="caution">
    <text evidence="9">The sequence shown here is derived from an EMBL/GenBank/DDBJ whole genome shotgun (WGS) entry which is preliminary data.</text>
</comment>
<dbReference type="InterPro" id="IPR011977">
    <property type="entry name" value="Pept_M3B_clade3"/>
</dbReference>
<comment type="similarity">
    <text evidence="6">Belongs to the peptidase M3 family.</text>
</comment>
<name>A0ABW2NRK8_9BACL</name>
<reference evidence="10" key="1">
    <citation type="journal article" date="2019" name="Int. J. Syst. Evol. Microbiol.">
        <title>The Global Catalogue of Microorganisms (GCM) 10K type strain sequencing project: providing services to taxonomists for standard genome sequencing and annotation.</title>
        <authorList>
            <consortium name="The Broad Institute Genomics Platform"/>
            <consortium name="The Broad Institute Genome Sequencing Center for Infectious Disease"/>
            <person name="Wu L."/>
            <person name="Ma J."/>
        </authorList>
    </citation>
    <scope>NUCLEOTIDE SEQUENCE [LARGE SCALE GENOMIC DNA]</scope>
    <source>
        <strain evidence="10">NBRC 106396</strain>
    </source>
</reference>
<dbReference type="Gene3D" id="1.20.140.70">
    <property type="entry name" value="Oligopeptidase f, N-terminal domain"/>
    <property type="match status" value="1"/>
</dbReference>
<keyword evidence="1 6" id="KW-0645">Protease</keyword>
<proteinExistence type="inferred from homology"/>
<protein>
    <submittedName>
        <fullName evidence="9">M3 family oligoendopeptidase</fullName>
        <ecNumber evidence="9">3.4.-.-</ecNumber>
    </submittedName>
</protein>
<keyword evidence="2 6" id="KW-0479">Metal-binding</keyword>
<accession>A0ABW2NRK8</accession>
<keyword evidence="4 6" id="KW-0862">Zinc</keyword>
<keyword evidence="3 6" id="KW-0378">Hydrolase</keyword>
<evidence type="ECO:0000256" key="4">
    <source>
        <dbReference type="ARBA" id="ARBA00022833"/>
    </source>
</evidence>
<dbReference type="Gene3D" id="1.10.1370.20">
    <property type="entry name" value="Oligoendopeptidase f, C-terminal domain"/>
    <property type="match status" value="1"/>
</dbReference>
<dbReference type="SUPFAM" id="SSF55486">
    <property type="entry name" value="Metalloproteases ('zincins'), catalytic domain"/>
    <property type="match status" value="1"/>
</dbReference>
<dbReference type="Pfam" id="PF01432">
    <property type="entry name" value="Peptidase_M3"/>
    <property type="match status" value="1"/>
</dbReference>
<gene>
    <name evidence="9" type="ORF">ACFQPF_11990</name>
</gene>
<dbReference type="InterPro" id="IPR042088">
    <property type="entry name" value="OligoPept_F_C"/>
</dbReference>
<evidence type="ECO:0000313" key="10">
    <source>
        <dbReference type="Proteomes" id="UP001596549"/>
    </source>
</evidence>
<evidence type="ECO:0000256" key="2">
    <source>
        <dbReference type="ARBA" id="ARBA00022723"/>
    </source>
</evidence>
<feature type="domain" description="Peptidase M3A/M3B catalytic" evidence="7">
    <location>
        <begin position="191"/>
        <end position="565"/>
    </location>
</feature>
<dbReference type="CDD" id="cd09607">
    <property type="entry name" value="M3B_PepF"/>
    <property type="match status" value="1"/>
</dbReference>
<dbReference type="GO" id="GO:0016787">
    <property type="term" value="F:hydrolase activity"/>
    <property type="evidence" value="ECO:0007669"/>
    <property type="project" value="UniProtKB-KW"/>
</dbReference>
<dbReference type="RefSeq" id="WP_379749938.1">
    <property type="nucleotide sequence ID" value="NZ_JBHTCP010000039.1"/>
</dbReference>
<dbReference type="EMBL" id="JBHTCP010000039">
    <property type="protein sequence ID" value="MFC7372395.1"/>
    <property type="molecule type" value="Genomic_DNA"/>
</dbReference>
<dbReference type="NCBIfam" id="TIGR02290">
    <property type="entry name" value="M3_fam_3"/>
    <property type="match status" value="1"/>
</dbReference>
<dbReference type="Pfam" id="PF08439">
    <property type="entry name" value="Peptidase_M3_N"/>
    <property type="match status" value="1"/>
</dbReference>
<keyword evidence="10" id="KW-1185">Reference proteome</keyword>
<dbReference type="Proteomes" id="UP001596549">
    <property type="component" value="Unassembled WGS sequence"/>
</dbReference>
<dbReference type="InterPro" id="IPR001333">
    <property type="entry name" value="Peptidase_M32_Taq"/>
</dbReference>
<evidence type="ECO:0000256" key="3">
    <source>
        <dbReference type="ARBA" id="ARBA00022801"/>
    </source>
</evidence>
<evidence type="ECO:0000256" key="1">
    <source>
        <dbReference type="ARBA" id="ARBA00022670"/>
    </source>
</evidence>
<dbReference type="PANTHER" id="PTHR34217:SF1">
    <property type="entry name" value="CARBOXYPEPTIDASE 1"/>
    <property type="match status" value="1"/>
</dbReference>
<sequence>MKQAIYPNVWNIDGLFRNGFLVHVDQIKELMNDFESSIHFFTKSNVHELLDDIGNIRIHLSQANSYLTCLLAENSKNQDAAAWRGKVTQQETRYENALSKVKRMLAHMEQSEWDSMLESEDLAEYRYILHLWRDDANHSASDEHQQLIADLSADGFHAWGHFYQTLMTRITIEVQIDGVHQNVSVGQALNLRSHPDEDVRRGAHYALENAMKEKEELFASIMNHIAGFRLNVYKQYGKDSVLAEATKENRMSEETLHTMWSVISKYKHHFSSYLNVKAEILGGSKMKAYNFWAPVLKNSPSITYDEAVELVLKHFSEFGKELEEFARQAFHASWVEAENRPNKSAAAFCAGFPLSKESRVFMTFGGTFMSVLTLVHELGHAFHNYAMKNVNGMNRYYPLSIAETASTFAEMIIFDAALKKAASKEEQLFILDEKIKRSVMNFMNIYSRFLFEQRFYEERKEGIVSSKRLVELMDQATIDAYGGSLEEFSHYSWAWTPHYYITKSPFYNFPYTFGYLFALGIYAKAKETGKEFEKDYIRLLSDSGRMSAEDLVMKHLGEDINVEEFWIKGMELCARDVEEFVKLVNQRLGR</sequence>
<dbReference type="EC" id="3.4.-.-" evidence="9"/>
<evidence type="ECO:0000256" key="6">
    <source>
        <dbReference type="RuleBase" id="RU003435"/>
    </source>
</evidence>
<evidence type="ECO:0000313" key="9">
    <source>
        <dbReference type="EMBL" id="MFC7372395.1"/>
    </source>
</evidence>
<dbReference type="InterPro" id="IPR034006">
    <property type="entry name" value="M3B_PepF_2"/>
</dbReference>
<dbReference type="PANTHER" id="PTHR34217">
    <property type="entry name" value="METAL-DEPENDENT CARBOXYPEPTIDASE"/>
    <property type="match status" value="1"/>
</dbReference>
<evidence type="ECO:0000256" key="5">
    <source>
        <dbReference type="ARBA" id="ARBA00023049"/>
    </source>
</evidence>
<dbReference type="InterPro" id="IPR013647">
    <property type="entry name" value="OligopepF_N_dom"/>
</dbReference>
<feature type="domain" description="Oligopeptidase F N-terminal" evidence="8">
    <location>
        <begin position="106"/>
        <end position="170"/>
    </location>
</feature>
<dbReference type="InterPro" id="IPR001567">
    <property type="entry name" value="Pept_M3A_M3B_dom"/>
</dbReference>
<comment type="cofactor">
    <cofactor evidence="6">
        <name>Zn(2+)</name>
        <dbReference type="ChEBI" id="CHEBI:29105"/>
    </cofactor>
    <text evidence="6">Binds 1 zinc ion.</text>
</comment>
<evidence type="ECO:0000259" key="8">
    <source>
        <dbReference type="Pfam" id="PF08439"/>
    </source>
</evidence>
<organism evidence="9 10">
    <name type="scientific">Fictibacillus iocasae</name>
    <dbReference type="NCBI Taxonomy" id="2715437"/>
    <lineage>
        <taxon>Bacteria</taxon>
        <taxon>Bacillati</taxon>
        <taxon>Bacillota</taxon>
        <taxon>Bacilli</taxon>
        <taxon>Bacillales</taxon>
        <taxon>Fictibacillaceae</taxon>
        <taxon>Fictibacillus</taxon>
    </lineage>
</organism>